<dbReference type="InterPro" id="IPR024095">
    <property type="entry name" value="Vesicle_P115"/>
</dbReference>
<sequence length="1760" mass="201242">MDYVSKALGQHQVQSVEEAIPTLSNRLQHANLSSDRRSAVLGLRSFSRQYRESVVEYGLRPLISTLKKDLSNPEIVKAILETLLILFIRGQEQDEEVARGWISQQSRIQNGKYQSPLLMDELSMDQLSIWIADELTQDIEVLELLLQNLDGESDYHIKLYTLQLLESLVATRGTKVKENLLNTPTAMSTICALLSDVNEQVRNEVILLLMAIVNDNFNIQKLVAFENTFDRLFEIIDEEGGIRGSILVQDCLTLITNLLQFNASNQKFFMETQCVPRLAQLLAEPIDEQQNETLYPDNGFPFVTPPIIWTEQRIQNMIIALEICRLLVNEDNELRTSNQDILYSSGIHYIVLKLVFSPITDNAVRSVALLTAADAISGNANIQFAFSQIDVPYIDPSLPTTLQTYTSTIPVPIALLNWCLFINSVHAFDIRVGSLTCLKAYFNENEEAKQAFLQDQIKAYSDSSYFENIQQEKQKQQEEGQQVKPVVDSHAVATPFGNLFTTLMDYDADINLNPYRIWFSSLILMNLLDTNRQFARSVHTGTLDTEEEVMTSIAAMASLLITHLERGSDQRIAMGYIQLLTYWMYEDFDAVNDFVSDQSVVTSLLSWLADHTTESNVLISGMATILLGVAYEFSSKDSPTSRESLHSLMVKSLGRDNYALKVKQFRLNPAFKDCDDLSMFTDVKDEQGLPKVYFDMSYVQLIKENFPRIKRALWHDPIGEPRGKITYEEFEELDTQVTELLKELNDEKRRAGAHETELNSKIEELTQASTDLREKLEHSERELTIVKEEQGSVNKNLNHTLEKLNAMEISKREFETSSARYFQELHEARRKLATSDETIRQIQEKLDTSEQARKKLEDGINKMTRDLFSLQKQRDEADSKSKQYERDIKKLNDTLTKSKSTSDSQIEKLQTENKEYQSRLDRLNAQVSSLSRGQEGATRELEEKLYESEATNAHLMDKLRSASVAFSDLKQAQETAQAECELVKSELDMKIKEIEELNKKLEGGDNTQELSQLRNELEQLKSNGSASDEVKLLHLEIERKNEEIEFVKEDLELTIDLLKTKNKNLQEKLDSTVSTAPDNNDSEELSQQLHDALKKFDDIRKIRDYEKSKFEVKLAEIQADNDDHASLVSTVEQSTIRIAELEMELAQADDNFQLLLQEIQALKKEKVSIEESLVAREEVISQKAADMEIKQSEISELNSKIEDLTLESEMAEKLKLAQDEIDELNGKLADSGSGHDDDLILQLKLTISELEEEVSRLESVIASGTEVNDNFEVDKLNEESTAELTKTQSELVALQTKLETQQDEISKLKEELESKTTDAEMQKSILNESSHDLIQEYSDKIKELEDTISANNESHTQMAAEFSEDKTKLVDEIAKLTIEYNELKEEIAHGDVKKDVAEKESELESVQIEIELLRREHATKIEQIENISTELDIAKKELSNAKNEIEELTANGEQYKHEQVDKLQELLKERDEELRVTLEKYNDISDILSQSKSNEKDLQSISLKEELEAVSQEKDRLEQLLQSRAVELEKCNARAIELTMSKEDLVFDHEESVEKLKAEIYELKRVVDGEVSFDAVLRESVKQLEQELNECNLKVANLTSERDEMQTRLNGIKEVSSEPDQELVEAKEQLEQELIETKAHLEKSEALIKEKEALVSQVEEDATEKLQLRQSLEESREVNAKIAEQLQALEEECQAKQTTYESEIKQLKSKLKHSVAQSELDELMLIMADLDESKQKYKQELKKLGQEVSSDEEDYEDELL</sequence>
<dbReference type="InterPro" id="IPR006953">
    <property type="entry name" value="Vesicle_Uso1_P115_head"/>
</dbReference>
<dbReference type="GO" id="GO:0000139">
    <property type="term" value="C:Golgi membrane"/>
    <property type="evidence" value="ECO:0007669"/>
    <property type="project" value="InterPro"/>
</dbReference>
<evidence type="ECO:0000313" key="7">
    <source>
        <dbReference type="EMBL" id="EGW35679.1"/>
    </source>
</evidence>
<keyword evidence="3 4" id="KW-0175">Coiled coil</keyword>
<feature type="coiled-coil region" evidence="4">
    <location>
        <begin position="1131"/>
        <end position="1527"/>
    </location>
</feature>
<evidence type="ECO:0000256" key="1">
    <source>
        <dbReference type="ARBA" id="ARBA00004555"/>
    </source>
</evidence>
<name>G3AEQ3_SPAPN</name>
<dbReference type="Gene3D" id="1.25.10.10">
    <property type="entry name" value="Leucine-rich Repeat Variant"/>
    <property type="match status" value="1"/>
</dbReference>
<dbReference type="SUPFAM" id="SSF48371">
    <property type="entry name" value="ARM repeat"/>
    <property type="match status" value="1"/>
</dbReference>
<dbReference type="GO" id="GO:0048280">
    <property type="term" value="P:vesicle fusion with Golgi apparatus"/>
    <property type="evidence" value="ECO:0007669"/>
    <property type="project" value="InterPro"/>
</dbReference>
<comment type="subcellular location">
    <subcellularLocation>
        <location evidence="1">Golgi apparatus</location>
    </subcellularLocation>
</comment>
<accession>G3AEQ3</accession>
<dbReference type="Pfam" id="PF04869">
    <property type="entry name" value="Uso1_p115_head"/>
    <property type="match status" value="1"/>
</dbReference>
<dbReference type="PANTHER" id="PTHR10013">
    <property type="entry name" value="GENERAL VESICULAR TRANSPORT FACTOR P115"/>
    <property type="match status" value="1"/>
</dbReference>
<dbReference type="GO" id="GO:0012507">
    <property type="term" value="C:ER to Golgi transport vesicle membrane"/>
    <property type="evidence" value="ECO:0007669"/>
    <property type="project" value="TreeGrafter"/>
</dbReference>
<dbReference type="InterPro" id="IPR006955">
    <property type="entry name" value="Uso1_p115_C"/>
</dbReference>
<dbReference type="GO" id="GO:0005795">
    <property type="term" value="C:Golgi stack"/>
    <property type="evidence" value="ECO:0007669"/>
    <property type="project" value="TreeGrafter"/>
</dbReference>
<dbReference type="InterPro" id="IPR011989">
    <property type="entry name" value="ARM-like"/>
</dbReference>
<feature type="coiled-coil region" evidence="4">
    <location>
        <begin position="825"/>
        <end position="933"/>
    </location>
</feature>
<dbReference type="GO" id="GO:0048211">
    <property type="term" value="P:Golgi vesicle docking"/>
    <property type="evidence" value="ECO:0007669"/>
    <property type="project" value="TreeGrafter"/>
</dbReference>
<evidence type="ECO:0000256" key="3">
    <source>
        <dbReference type="ARBA" id="ARBA00023054"/>
    </source>
</evidence>
<dbReference type="InterPro" id="IPR016024">
    <property type="entry name" value="ARM-type_fold"/>
</dbReference>
<dbReference type="Proteomes" id="UP000000709">
    <property type="component" value="Unassembled WGS sequence"/>
</dbReference>
<dbReference type="SUPFAM" id="SSF57997">
    <property type="entry name" value="Tropomyosin"/>
    <property type="match status" value="1"/>
</dbReference>
<dbReference type="Gene3D" id="1.10.287.1490">
    <property type="match status" value="1"/>
</dbReference>
<evidence type="ECO:0000259" key="6">
    <source>
        <dbReference type="Pfam" id="PF04871"/>
    </source>
</evidence>
<feature type="domain" description="Vesicle tethering protein Uso1/P115-like head" evidence="5">
    <location>
        <begin position="379"/>
        <end position="713"/>
    </location>
</feature>
<evidence type="ECO:0000313" key="8">
    <source>
        <dbReference type="Proteomes" id="UP000000709"/>
    </source>
</evidence>
<evidence type="ECO:0000256" key="2">
    <source>
        <dbReference type="ARBA" id="ARBA00023034"/>
    </source>
</evidence>
<feature type="coiled-coil region" evidence="4">
    <location>
        <begin position="1574"/>
        <end position="1754"/>
    </location>
</feature>
<feature type="coiled-coil region" evidence="4">
    <location>
        <begin position="980"/>
        <end position="1075"/>
    </location>
</feature>
<proteinExistence type="predicted"/>
<dbReference type="Pfam" id="PF04871">
    <property type="entry name" value="Uso1_p115_C"/>
    <property type="match status" value="1"/>
</dbReference>
<dbReference type="GO" id="GO:0006888">
    <property type="term" value="P:endoplasmic reticulum to Golgi vesicle-mediated transport"/>
    <property type="evidence" value="ECO:0007669"/>
    <property type="project" value="TreeGrafter"/>
</dbReference>
<dbReference type="GeneID" id="18871250"/>
<evidence type="ECO:0000256" key="4">
    <source>
        <dbReference type="SAM" id="Coils"/>
    </source>
</evidence>
<keyword evidence="2" id="KW-0333">Golgi apparatus</keyword>
<dbReference type="OMA" id="FFWNDQR"/>
<dbReference type="FunCoup" id="G3AEQ3">
    <property type="interactions" value="277"/>
</dbReference>
<organism evidence="8">
    <name type="scientific">Spathaspora passalidarum (strain NRRL Y-27907 / 11-Y1)</name>
    <dbReference type="NCBI Taxonomy" id="619300"/>
    <lineage>
        <taxon>Eukaryota</taxon>
        <taxon>Fungi</taxon>
        <taxon>Dikarya</taxon>
        <taxon>Ascomycota</taxon>
        <taxon>Saccharomycotina</taxon>
        <taxon>Pichiomycetes</taxon>
        <taxon>Debaryomycetaceae</taxon>
        <taxon>Spathaspora</taxon>
    </lineage>
</organism>
<dbReference type="STRING" id="619300.G3AEQ3"/>
<dbReference type="InParanoid" id="G3AEQ3"/>
<dbReference type="PANTHER" id="PTHR10013:SF0">
    <property type="entry name" value="GENERAL VESICULAR TRANSPORT FACTOR P115"/>
    <property type="match status" value="1"/>
</dbReference>
<feature type="coiled-coil region" evidence="4">
    <location>
        <begin position="727"/>
        <end position="789"/>
    </location>
</feature>
<evidence type="ECO:0008006" key="9">
    <source>
        <dbReference type="Google" id="ProtNLM"/>
    </source>
</evidence>
<dbReference type="OrthoDB" id="198977at2759"/>
<gene>
    <name evidence="7" type="ORF">SPAPADRAFT_48648</name>
</gene>
<dbReference type="GO" id="GO:0005783">
    <property type="term" value="C:endoplasmic reticulum"/>
    <property type="evidence" value="ECO:0007669"/>
    <property type="project" value="TreeGrafter"/>
</dbReference>
<protein>
    <recommendedName>
        <fullName evidence="9">Vesicle tethering protein Uso1/P115-like head domain-containing protein</fullName>
    </recommendedName>
</protein>
<dbReference type="RefSeq" id="XP_007373091.1">
    <property type="nucleotide sequence ID" value="XM_007373029.1"/>
</dbReference>
<dbReference type="HOGENOM" id="CLU_001063_0_0_1"/>
<feature type="domain" description="Uso1/p115-like vesicle tethering protein C-terminal" evidence="6">
    <location>
        <begin position="1625"/>
        <end position="1758"/>
    </location>
</feature>
<dbReference type="EMBL" id="GL996499">
    <property type="protein sequence ID" value="EGW35679.1"/>
    <property type="molecule type" value="Genomic_DNA"/>
</dbReference>
<dbReference type="eggNOG" id="KOG0946">
    <property type="taxonomic scope" value="Eukaryota"/>
</dbReference>
<dbReference type="KEGG" id="spaa:SPAPADRAFT_48648"/>
<keyword evidence="8" id="KW-1185">Reference proteome</keyword>
<reference evidence="7 8" key="1">
    <citation type="journal article" date="2011" name="Proc. Natl. Acad. Sci. U.S.A.">
        <title>Comparative genomics of xylose-fermenting fungi for enhanced biofuel production.</title>
        <authorList>
            <person name="Wohlbach D.J."/>
            <person name="Kuo A."/>
            <person name="Sato T.K."/>
            <person name="Potts K.M."/>
            <person name="Salamov A.A."/>
            <person name="LaButti K.M."/>
            <person name="Sun H."/>
            <person name="Clum A."/>
            <person name="Pangilinan J.L."/>
            <person name="Lindquist E.A."/>
            <person name="Lucas S."/>
            <person name="Lapidus A."/>
            <person name="Jin M."/>
            <person name="Gunawan C."/>
            <person name="Balan V."/>
            <person name="Dale B.E."/>
            <person name="Jeffries T.W."/>
            <person name="Zinkel R."/>
            <person name="Barry K.W."/>
            <person name="Grigoriev I.V."/>
            <person name="Gasch A.P."/>
        </authorList>
    </citation>
    <scope>NUCLEOTIDE SEQUENCE [LARGE SCALE GENOMIC DNA]</scope>
    <source>
        <strain evidence="8">NRRL Y-27907 / 11-Y1</strain>
    </source>
</reference>
<dbReference type="GO" id="GO:0006886">
    <property type="term" value="P:intracellular protein transport"/>
    <property type="evidence" value="ECO:0007669"/>
    <property type="project" value="InterPro"/>
</dbReference>
<evidence type="ECO:0000259" key="5">
    <source>
        <dbReference type="Pfam" id="PF04869"/>
    </source>
</evidence>